<evidence type="ECO:0000256" key="1">
    <source>
        <dbReference type="ARBA" id="ARBA00023125"/>
    </source>
</evidence>
<dbReference type="Gene3D" id="1.10.10.60">
    <property type="entry name" value="Homeodomain-like"/>
    <property type="match status" value="1"/>
</dbReference>
<dbReference type="RefSeq" id="WP_013408132.1">
    <property type="nucleotide sequence ID" value="NC_014655.1"/>
</dbReference>
<dbReference type="EMBL" id="CP002305">
    <property type="protein sequence ID" value="ADQ17083.1"/>
    <property type="molecule type" value="Genomic_DNA"/>
</dbReference>
<feature type="domain" description="HTH araC/xylS-type" evidence="2">
    <location>
        <begin position="217"/>
        <end position="308"/>
    </location>
</feature>
<protein>
    <submittedName>
        <fullName evidence="3">Helix-turn-helix-domain containing protein AraC type</fullName>
    </submittedName>
</protein>
<evidence type="ECO:0000313" key="4">
    <source>
        <dbReference type="Proteomes" id="UP000007435"/>
    </source>
</evidence>
<dbReference type="PROSITE" id="PS01124">
    <property type="entry name" value="HTH_ARAC_FAMILY_2"/>
    <property type="match status" value="1"/>
</dbReference>
<evidence type="ECO:0000313" key="3">
    <source>
        <dbReference type="EMBL" id="ADQ17083.1"/>
    </source>
</evidence>
<keyword evidence="4" id="KW-1185">Reference proteome</keyword>
<dbReference type="GO" id="GO:0043565">
    <property type="term" value="F:sequence-specific DNA binding"/>
    <property type="evidence" value="ECO:0007669"/>
    <property type="project" value="InterPro"/>
</dbReference>
<accession>E4RVL9</accession>
<dbReference type="AlphaFoldDB" id="E4RVL9"/>
<dbReference type="GO" id="GO:0003700">
    <property type="term" value="F:DNA-binding transcription factor activity"/>
    <property type="evidence" value="ECO:0007669"/>
    <property type="project" value="InterPro"/>
</dbReference>
<dbReference type="KEGG" id="lby:Lbys_1364"/>
<dbReference type="HOGENOM" id="CLU_926850_0_0_10"/>
<dbReference type="STRING" id="649349.Lbys_1364"/>
<dbReference type="Pfam" id="PF12833">
    <property type="entry name" value="HTH_18"/>
    <property type="match status" value="1"/>
</dbReference>
<reference key="1">
    <citation type="submission" date="2010-11" db="EMBL/GenBank/DDBJ databases">
        <title>The complete genome of Leadbetterella byssophila DSM 17132.</title>
        <authorList>
            <consortium name="US DOE Joint Genome Institute (JGI-PGF)"/>
            <person name="Lucas S."/>
            <person name="Copeland A."/>
            <person name="Lapidus A."/>
            <person name="Glavina del Rio T."/>
            <person name="Dalin E."/>
            <person name="Tice H."/>
            <person name="Bruce D."/>
            <person name="Goodwin L."/>
            <person name="Pitluck S."/>
            <person name="Kyrpides N."/>
            <person name="Mavromatis K."/>
            <person name="Ivanova N."/>
            <person name="Teshima H."/>
            <person name="Brettin T."/>
            <person name="Detter J.C."/>
            <person name="Han C."/>
            <person name="Tapia R."/>
            <person name="Land M."/>
            <person name="Hauser L."/>
            <person name="Markowitz V."/>
            <person name="Cheng J.-F."/>
            <person name="Hugenholtz P."/>
            <person name="Woyke T."/>
            <person name="Wu D."/>
            <person name="Tindall B."/>
            <person name="Pomrenke H.G."/>
            <person name="Brambilla E."/>
            <person name="Klenk H.-P."/>
            <person name="Eisen J.A."/>
        </authorList>
    </citation>
    <scope>NUCLEOTIDE SEQUENCE [LARGE SCALE GENOMIC DNA]</scope>
    <source>
        <strain>DSM 17132</strain>
    </source>
</reference>
<proteinExistence type="predicted"/>
<keyword evidence="1" id="KW-0238">DNA-binding</keyword>
<organism evidence="3 4">
    <name type="scientific">Leadbetterella byssophila (strain DSM 17132 / JCM 16389 / KACC 11308 / NBRC 106382 / 4M15)</name>
    <dbReference type="NCBI Taxonomy" id="649349"/>
    <lineage>
        <taxon>Bacteria</taxon>
        <taxon>Pseudomonadati</taxon>
        <taxon>Bacteroidota</taxon>
        <taxon>Cytophagia</taxon>
        <taxon>Cytophagales</taxon>
        <taxon>Leadbetterellaceae</taxon>
        <taxon>Leadbetterella</taxon>
    </lineage>
</organism>
<reference evidence="3 4" key="2">
    <citation type="journal article" date="2011" name="Stand. Genomic Sci.">
        <title>Complete genome sequence of Leadbetterella byssophila type strain (4M15).</title>
        <authorList>
            <person name="Abt B."/>
            <person name="Teshima H."/>
            <person name="Lucas S."/>
            <person name="Lapidus A."/>
            <person name="Del Rio T.G."/>
            <person name="Nolan M."/>
            <person name="Tice H."/>
            <person name="Cheng J.F."/>
            <person name="Pitluck S."/>
            <person name="Liolios K."/>
            <person name="Pagani I."/>
            <person name="Ivanova N."/>
            <person name="Mavromatis K."/>
            <person name="Pati A."/>
            <person name="Tapia R."/>
            <person name="Han C."/>
            <person name="Goodwin L."/>
            <person name="Chen A."/>
            <person name="Palaniappan K."/>
            <person name="Land M."/>
            <person name="Hauser L."/>
            <person name="Chang Y.J."/>
            <person name="Jeffries C.D."/>
            <person name="Rohde M."/>
            <person name="Goker M."/>
            <person name="Tindall B.J."/>
            <person name="Detter J.C."/>
            <person name="Woyke T."/>
            <person name="Bristow J."/>
            <person name="Eisen J.A."/>
            <person name="Markowitz V."/>
            <person name="Hugenholtz P."/>
            <person name="Klenk H.P."/>
            <person name="Kyrpides N.C."/>
        </authorList>
    </citation>
    <scope>NUCLEOTIDE SEQUENCE [LARGE SCALE GENOMIC DNA]</scope>
    <source>
        <strain evidence="4">DSM 17132 / JCM 16389 / KACC 11308 / NBRC 106382 / 4M15</strain>
    </source>
</reference>
<dbReference type="SMART" id="SM00342">
    <property type="entry name" value="HTH_ARAC"/>
    <property type="match status" value="1"/>
</dbReference>
<dbReference type="eggNOG" id="COG2207">
    <property type="taxonomic scope" value="Bacteria"/>
</dbReference>
<dbReference type="Proteomes" id="UP000007435">
    <property type="component" value="Chromosome"/>
</dbReference>
<dbReference type="PANTHER" id="PTHR43280">
    <property type="entry name" value="ARAC-FAMILY TRANSCRIPTIONAL REGULATOR"/>
    <property type="match status" value="1"/>
</dbReference>
<gene>
    <name evidence="3" type="ordered locus">Lbys_1364</name>
</gene>
<dbReference type="PANTHER" id="PTHR43280:SF27">
    <property type="entry name" value="TRANSCRIPTIONAL REGULATOR MTLR"/>
    <property type="match status" value="1"/>
</dbReference>
<dbReference type="InterPro" id="IPR018060">
    <property type="entry name" value="HTH_AraC"/>
</dbReference>
<evidence type="ECO:0000259" key="2">
    <source>
        <dbReference type="PROSITE" id="PS01124"/>
    </source>
</evidence>
<sequence>MNQPYKLHFTQTVQRVLVKPTISPQSTFSPIQHPRKAFFEKAELLQQQVASSPFYIELVELSTKKLFSMIFEMLSPQYFLLFLLEGSFTIKTVEELFTCQAKSGHFALIHNETGRYRLDLPKGKYTILCIYHLKEYLQKESKDLDSIKSFSERQEKFPFSHLPFCRIDRMVSRHLKNIYINLPSTKVKFEAQLKYHISMILDRYNSMATKKMQKISWRVKEYLDQNYTNPDISLQVLADLLQSNTNQIRTKFKTEFGITPHQYYTSKRLAKALELKVKHNLPLSKIFYQVGYNDESALRYEMKKHGYV</sequence>
<name>E4RVL9_LEAB4</name>
<dbReference type="OrthoDB" id="642439at2"/>